<evidence type="ECO:0000259" key="4">
    <source>
        <dbReference type="Pfam" id="PF13336"/>
    </source>
</evidence>
<keyword evidence="2" id="KW-0808">Transferase</keyword>
<dbReference type="PANTHER" id="PTHR21432">
    <property type="entry name" value="ACETYL-COA HYDROLASE-RELATED"/>
    <property type="match status" value="1"/>
</dbReference>
<feature type="domain" description="Acetyl-CoA hydrolase/transferase N-terminal" evidence="3">
    <location>
        <begin position="64"/>
        <end position="160"/>
    </location>
</feature>
<dbReference type="InterPro" id="IPR046433">
    <property type="entry name" value="ActCoA_hydro"/>
</dbReference>
<dbReference type="InterPro" id="IPR038460">
    <property type="entry name" value="AcetylCoA_hyd_C_sf"/>
</dbReference>
<comment type="similarity">
    <text evidence="1">Belongs to the acetyl-CoA hydrolase/transferase family.</text>
</comment>
<keyword evidence="5" id="KW-0378">Hydrolase</keyword>
<organism evidence="5 6">
    <name type="scientific">Nocardioides conyzicola</name>
    <dbReference type="NCBI Taxonomy" id="1651781"/>
    <lineage>
        <taxon>Bacteria</taxon>
        <taxon>Bacillati</taxon>
        <taxon>Actinomycetota</taxon>
        <taxon>Actinomycetes</taxon>
        <taxon>Propionibacteriales</taxon>
        <taxon>Nocardioidaceae</taxon>
        <taxon>Nocardioides</taxon>
    </lineage>
</organism>
<reference evidence="6" key="1">
    <citation type="journal article" date="2019" name="Int. J. Syst. Evol. Microbiol.">
        <title>The Global Catalogue of Microorganisms (GCM) 10K type strain sequencing project: providing services to taxonomists for standard genome sequencing and annotation.</title>
        <authorList>
            <consortium name="The Broad Institute Genomics Platform"/>
            <consortium name="The Broad Institute Genome Sequencing Center for Infectious Disease"/>
            <person name="Wu L."/>
            <person name="Ma J."/>
        </authorList>
    </citation>
    <scope>NUCLEOTIDE SEQUENCE [LARGE SCALE GENOMIC DNA]</scope>
    <source>
        <strain evidence="6">JCM 18531</strain>
    </source>
</reference>
<gene>
    <name evidence="5" type="ORF">GCM10023349_07510</name>
</gene>
<evidence type="ECO:0000256" key="1">
    <source>
        <dbReference type="ARBA" id="ARBA00009632"/>
    </source>
</evidence>
<dbReference type="Gene3D" id="3.40.1080.10">
    <property type="entry name" value="Glutaconate Coenzyme A-transferase"/>
    <property type="match status" value="1"/>
</dbReference>
<dbReference type="Proteomes" id="UP001499974">
    <property type="component" value="Unassembled WGS sequence"/>
</dbReference>
<protein>
    <submittedName>
        <fullName evidence="5">Acetyl-CoA hydrolase/transferase C-terminal domain-containing protein</fullName>
    </submittedName>
</protein>
<feature type="domain" description="Acetyl-CoA hydrolase/transferase C-terminal" evidence="4">
    <location>
        <begin position="246"/>
        <end position="396"/>
    </location>
</feature>
<keyword evidence="6" id="KW-1185">Reference proteome</keyword>
<proteinExistence type="inferred from homology"/>
<dbReference type="InterPro" id="IPR026888">
    <property type="entry name" value="AcetylCoA_hyd_C"/>
</dbReference>
<evidence type="ECO:0000313" key="6">
    <source>
        <dbReference type="Proteomes" id="UP001499974"/>
    </source>
</evidence>
<name>A0ABP8WVM6_9ACTN</name>
<dbReference type="SUPFAM" id="SSF100950">
    <property type="entry name" value="NagB/RpiA/CoA transferase-like"/>
    <property type="match status" value="2"/>
</dbReference>
<dbReference type="Pfam" id="PF02550">
    <property type="entry name" value="AcetylCoA_hydro"/>
    <property type="match status" value="1"/>
</dbReference>
<dbReference type="Pfam" id="PF13336">
    <property type="entry name" value="AcetylCoA_hyd_C"/>
    <property type="match status" value="1"/>
</dbReference>
<accession>A0ABP8WVM6</accession>
<dbReference type="Gene3D" id="3.30.750.70">
    <property type="entry name" value="4-hydroxybutyrate coenzyme like domains"/>
    <property type="match status" value="1"/>
</dbReference>
<evidence type="ECO:0000256" key="2">
    <source>
        <dbReference type="ARBA" id="ARBA00022679"/>
    </source>
</evidence>
<dbReference type="PANTHER" id="PTHR21432:SF20">
    <property type="entry name" value="ACETYL-COA HYDROLASE"/>
    <property type="match status" value="1"/>
</dbReference>
<dbReference type="Gene3D" id="3.40.1080.20">
    <property type="entry name" value="Acetyl-CoA hydrolase/transferase C-terminal domain"/>
    <property type="match status" value="1"/>
</dbReference>
<evidence type="ECO:0000259" key="3">
    <source>
        <dbReference type="Pfam" id="PF02550"/>
    </source>
</evidence>
<comment type="caution">
    <text evidence="5">The sequence shown here is derived from an EMBL/GenBank/DDBJ whole genome shotgun (WGS) entry which is preliminary data.</text>
</comment>
<dbReference type="GO" id="GO:0016787">
    <property type="term" value="F:hydrolase activity"/>
    <property type="evidence" value="ECO:0007669"/>
    <property type="project" value="UniProtKB-KW"/>
</dbReference>
<dbReference type="InterPro" id="IPR003702">
    <property type="entry name" value="ActCoA_hydro_N"/>
</dbReference>
<evidence type="ECO:0000313" key="5">
    <source>
        <dbReference type="EMBL" id="GAA4694842.1"/>
    </source>
</evidence>
<dbReference type="EMBL" id="BAABKM010000002">
    <property type="protein sequence ID" value="GAA4694842.1"/>
    <property type="molecule type" value="Genomic_DNA"/>
</dbReference>
<dbReference type="RefSeq" id="WP_345519411.1">
    <property type="nucleotide sequence ID" value="NZ_BAABKM010000002.1"/>
</dbReference>
<dbReference type="InterPro" id="IPR037171">
    <property type="entry name" value="NagB/RpiA_transferase-like"/>
</dbReference>
<sequence length="402" mass="42988">MDLARALAALPDDPRVVVSGNHAIPWHTLGLLDAGLDRYRLWVLNGQPGLPDREGVTLETSFVGPGVRRSPRLSYVPSRLSMVPTLFGRQLPPDAVVLHTTRPRHGRVSLGVEVNVLPAALEAAKRRGGIVIAQVNDRMPWTYGDALVDLDLVDVLVEADAALPTAPVTTIDDASARIGELVAERVADGSTLQAGIGAVPDATLQGLRDRSGLRVWTEMFSDSILGLEKIGALDRNVPITASFLFGSPELLAWADGNERIQMARTEVTNSPALISRNPAMVSVNTALQVDLFAQANASRINARIHSGFGGQTDFIVGAMHAAGGQAFIALRSWHPKADCSTIVPLVDEPVTSFQMTAVVTEQGVAEIAGHDQREQARQLIEHAAHPSMRAELREEAVALGLG</sequence>